<dbReference type="EMBL" id="FQNC01000074">
    <property type="protein sequence ID" value="SGZ10872.1"/>
    <property type="molecule type" value="Genomic_DNA"/>
</dbReference>
<dbReference type="EMBL" id="FQNC01000109">
    <property type="protein sequence ID" value="SGZ30367.1"/>
    <property type="molecule type" value="Genomic_DNA"/>
</dbReference>
<sequence length="105" mass="11038">MVAAAVAVAVHAWKWPQAGLNRYSDNQKPLPNFLPCKTARTALGPSLITSVRSEARDDPSQDGRRAVPKSATVILATSGRGPLTGDHGTLLPTSTTYRLGAASMP</sequence>
<evidence type="ECO:0000313" key="2">
    <source>
        <dbReference type="EMBL" id="SGZ10872.1"/>
    </source>
</evidence>
<name>A0A2X0MMA8_9BASI</name>
<reference evidence="2 5" key="1">
    <citation type="submission" date="2016-11" db="EMBL/GenBank/DDBJ databases">
        <authorList>
            <person name="Jaros S."/>
            <person name="Januszkiewicz K."/>
            <person name="Wedrychowicz H."/>
        </authorList>
    </citation>
    <scope>NUCLEOTIDE SEQUENCE [LARGE SCALE GENOMIC DNA]</scope>
</reference>
<protein>
    <submittedName>
        <fullName evidence="4">BQ5605_C067g12830 protein</fullName>
    </submittedName>
    <submittedName>
        <fullName evidence="2">BQ5605_C101g13140 protein</fullName>
    </submittedName>
    <submittedName>
        <fullName evidence="3">BQ5605_C119g13279 protein</fullName>
    </submittedName>
</protein>
<feature type="region of interest" description="Disordered" evidence="1">
    <location>
        <begin position="50"/>
        <end position="69"/>
    </location>
</feature>
<dbReference type="EMBL" id="FQNC01000135">
    <property type="protein sequence ID" value="SGZ35324.1"/>
    <property type="molecule type" value="Genomic_DNA"/>
</dbReference>
<evidence type="ECO:0000313" key="5">
    <source>
        <dbReference type="Proteomes" id="UP000249464"/>
    </source>
</evidence>
<evidence type="ECO:0000313" key="3">
    <source>
        <dbReference type="EMBL" id="SGZ30367.1"/>
    </source>
</evidence>
<dbReference type="AlphaFoldDB" id="A0A2X0MMA8"/>
<keyword evidence="5" id="KW-1185">Reference proteome</keyword>
<proteinExistence type="predicted"/>
<evidence type="ECO:0000313" key="4">
    <source>
        <dbReference type="EMBL" id="SGZ35324.1"/>
    </source>
</evidence>
<evidence type="ECO:0000256" key="1">
    <source>
        <dbReference type="SAM" id="MobiDB-lite"/>
    </source>
</evidence>
<accession>A0A2X0MMA8</accession>
<organism evidence="2 5">
    <name type="scientific">Microbotryum silenes-dioicae</name>
    <dbReference type="NCBI Taxonomy" id="796604"/>
    <lineage>
        <taxon>Eukaryota</taxon>
        <taxon>Fungi</taxon>
        <taxon>Dikarya</taxon>
        <taxon>Basidiomycota</taxon>
        <taxon>Pucciniomycotina</taxon>
        <taxon>Microbotryomycetes</taxon>
        <taxon>Microbotryales</taxon>
        <taxon>Microbotryaceae</taxon>
        <taxon>Microbotryum</taxon>
    </lineage>
</organism>
<feature type="compositionally biased region" description="Basic and acidic residues" evidence="1">
    <location>
        <begin position="53"/>
        <end position="65"/>
    </location>
</feature>
<dbReference type="Proteomes" id="UP000249464">
    <property type="component" value="Unassembled WGS sequence"/>
</dbReference>
<gene>
    <name evidence="2" type="primary">BQ5605_C101g13140</name>
    <name evidence="4" type="synonym">BQ5605_C067g12830</name>
    <name evidence="3" type="synonym">BQ5605_C119g13279</name>
    <name evidence="4" type="ORF">BQ5605_C067G12830</name>
    <name evidence="2" type="ORF">BQ5605_C101G13140</name>
    <name evidence="3" type="ORF">BQ5605_C119G13279</name>
</gene>